<dbReference type="RefSeq" id="WP_124933872.1">
    <property type="nucleotide sequence ID" value="NZ_RQZC01000010.1"/>
</dbReference>
<dbReference type="EMBL" id="RQZC01000010">
    <property type="protein sequence ID" value="RRD29184.1"/>
    <property type="molecule type" value="Genomic_DNA"/>
</dbReference>
<reference evidence="1 2" key="1">
    <citation type="submission" date="2018-11" db="EMBL/GenBank/DDBJ databases">
        <title>Genomes From Bacteria Associated with the Canine Oral Cavity: a Test Case for Automated Genome-Based Taxonomic Assignment.</title>
        <authorList>
            <person name="Coil D.A."/>
            <person name="Jospin G."/>
            <person name="Darling A.E."/>
            <person name="Wallis C."/>
            <person name="Davis I.J."/>
            <person name="Harris S."/>
            <person name="Eisen J.A."/>
            <person name="Holcombe L.J."/>
            <person name="O'Flynn C."/>
        </authorList>
    </citation>
    <scope>NUCLEOTIDE SEQUENCE [LARGE SCALE GENOMIC DNA]</scope>
    <source>
        <strain evidence="1 2">OH5050</strain>
    </source>
</reference>
<keyword evidence="2" id="KW-1185">Reference proteome</keyword>
<dbReference type="AlphaFoldDB" id="A0A3P1V4N3"/>
<organism evidence="1 2">
    <name type="scientific">Actinomyces bowdenii</name>
    <dbReference type="NCBI Taxonomy" id="131109"/>
    <lineage>
        <taxon>Bacteria</taxon>
        <taxon>Bacillati</taxon>
        <taxon>Actinomycetota</taxon>
        <taxon>Actinomycetes</taxon>
        <taxon>Actinomycetales</taxon>
        <taxon>Actinomycetaceae</taxon>
        <taxon>Actinomyces</taxon>
    </lineage>
</organism>
<proteinExistence type="predicted"/>
<gene>
    <name evidence="1" type="ORF">EII10_07435</name>
</gene>
<comment type="caution">
    <text evidence="1">The sequence shown here is derived from an EMBL/GenBank/DDBJ whole genome shotgun (WGS) entry which is preliminary data.</text>
</comment>
<dbReference type="Gene3D" id="3.40.50.1010">
    <property type="entry name" value="5'-nuclease"/>
    <property type="match status" value="1"/>
</dbReference>
<name>A0A3P1V4N3_9ACTO</name>
<protein>
    <submittedName>
        <fullName evidence="1">NYN domain-containing protein</fullName>
    </submittedName>
</protein>
<evidence type="ECO:0000313" key="1">
    <source>
        <dbReference type="EMBL" id="RRD29184.1"/>
    </source>
</evidence>
<dbReference type="Proteomes" id="UP000271272">
    <property type="component" value="Unassembled WGS sequence"/>
</dbReference>
<accession>A0A3P1V4N3</accession>
<sequence length="207" mass="22571">MNIPTYLLVDGENIDATLGMSVLGRRPEPEERPRWDRVLSYCDEIAGMTAKPTPGPMAGQSGRNARALFFLNATSGHMPMGFIQALLAMDYRPVPLAGSGSAEEKVVDIGIQRTLEALAQKVESGEQAQILLGSHDGDYVPQVERLLDAGAQVGILCFREFLNAHLTALESRGLTIHDLELDVRAFTSPLPRVRIISLADFDPLAFL</sequence>
<dbReference type="OrthoDB" id="4772393at2"/>
<evidence type="ECO:0000313" key="2">
    <source>
        <dbReference type="Proteomes" id="UP000271272"/>
    </source>
</evidence>